<dbReference type="Proteomes" id="UP000252585">
    <property type="component" value="Unassembled WGS sequence"/>
</dbReference>
<dbReference type="InterPro" id="IPR025622">
    <property type="entry name" value="YqzE"/>
</dbReference>
<reference evidence="1 2" key="1">
    <citation type="submission" date="2018-07" db="EMBL/GenBank/DDBJ databases">
        <title>Genomic Encyclopedia of Type Strains, Phase IV (KMG-IV): sequencing the most valuable type-strain genomes for metagenomic binning, comparative biology and taxonomic classification.</title>
        <authorList>
            <person name="Goeker M."/>
        </authorList>
    </citation>
    <scope>NUCLEOTIDE SEQUENCE [LARGE SCALE GENOMIC DNA]</scope>
    <source>
        <strain evidence="1 2">DSM 27696</strain>
    </source>
</reference>
<protein>
    <submittedName>
        <fullName evidence="1">YqzE-like protein</fullName>
    </submittedName>
</protein>
<accession>A0A368XFX9</accession>
<gene>
    <name evidence="1" type="ORF">DFR57_111122</name>
</gene>
<keyword evidence="2" id="KW-1185">Reference proteome</keyword>
<organism evidence="1 2">
    <name type="scientific">Saliterribacillus persicus</name>
    <dbReference type="NCBI Taxonomy" id="930114"/>
    <lineage>
        <taxon>Bacteria</taxon>
        <taxon>Bacillati</taxon>
        <taxon>Bacillota</taxon>
        <taxon>Bacilli</taxon>
        <taxon>Bacillales</taxon>
        <taxon>Bacillaceae</taxon>
        <taxon>Saliterribacillus</taxon>
    </lineage>
</organism>
<dbReference type="EMBL" id="QPJJ01000011">
    <property type="protein sequence ID" value="RCW65387.1"/>
    <property type="molecule type" value="Genomic_DNA"/>
</dbReference>
<evidence type="ECO:0000313" key="1">
    <source>
        <dbReference type="EMBL" id="RCW65387.1"/>
    </source>
</evidence>
<sequence>MSGEEYLKYVTQKVVTHLNTPKSKRTRKKNKSNGMSNKWFGILPFAIRIFLSKRKQSSK</sequence>
<comment type="caution">
    <text evidence="1">The sequence shown here is derived from an EMBL/GenBank/DDBJ whole genome shotgun (WGS) entry which is preliminary data.</text>
</comment>
<dbReference type="RefSeq" id="WP_114353672.1">
    <property type="nucleotide sequence ID" value="NZ_QPJJ01000011.1"/>
</dbReference>
<dbReference type="AlphaFoldDB" id="A0A368XFX9"/>
<proteinExistence type="predicted"/>
<dbReference type="Pfam" id="PF14038">
    <property type="entry name" value="YqzE"/>
    <property type="match status" value="1"/>
</dbReference>
<evidence type="ECO:0000313" key="2">
    <source>
        <dbReference type="Proteomes" id="UP000252585"/>
    </source>
</evidence>
<name>A0A368XFX9_9BACI</name>